<reference evidence="3 4" key="2">
    <citation type="submission" date="2018-11" db="EMBL/GenBank/DDBJ databases">
        <title>Genomic Encyclopedia of Type Strains, Phase IV (KMG-IV): sequencing the most valuable type-strain genomes for metagenomic binning, comparative biology and taxonomic classification.</title>
        <authorList>
            <person name="Goeker M."/>
        </authorList>
    </citation>
    <scope>NUCLEOTIDE SEQUENCE [LARGE SCALE GENOMIC DNA]</scope>
    <source>
        <strain evidence="3 4">DSM 27783</strain>
    </source>
</reference>
<dbReference type="Gene3D" id="3.30.460.80">
    <property type="entry name" value="NADH:ubiquinone oxidoreductase, 30kDa subunit"/>
    <property type="match status" value="1"/>
</dbReference>
<dbReference type="GO" id="GO:0008137">
    <property type="term" value="F:NADH dehydrogenase (ubiquinone) activity"/>
    <property type="evidence" value="ECO:0007669"/>
    <property type="project" value="InterPro"/>
</dbReference>
<evidence type="ECO:0000259" key="1">
    <source>
        <dbReference type="Pfam" id="PF00329"/>
    </source>
</evidence>
<dbReference type="Proteomes" id="UP000298805">
    <property type="component" value="Chromosome"/>
</dbReference>
<dbReference type="Proteomes" id="UP000272781">
    <property type="component" value="Unassembled WGS sequence"/>
</dbReference>
<name>A0AAJ4UY79_9BACT</name>
<feature type="domain" description="NADH:ubiquinone oxidoreductase 30kDa subunit" evidence="1">
    <location>
        <begin position="9"/>
        <end position="119"/>
    </location>
</feature>
<dbReference type="InterPro" id="IPR001268">
    <property type="entry name" value="NADH_UbQ_OxRdtase_30kDa_su"/>
</dbReference>
<reference evidence="5" key="1">
    <citation type="submission" date="2018-03" db="EMBL/GenBank/DDBJ databases">
        <title>A comparative analysis of the Nautiliaceae.</title>
        <authorList>
            <person name="Grosche A."/>
            <person name="Smedile F."/>
            <person name="Vetriani C."/>
        </authorList>
    </citation>
    <scope>NUCLEOTIDE SEQUENCE [LARGE SCALE GENOMIC DNA]</scope>
    <source>
        <strain evidence="5">TB6</strain>
    </source>
</reference>
<dbReference type="InterPro" id="IPR037232">
    <property type="entry name" value="NADH_quin_OxRdtase_su_C/D-like"/>
</dbReference>
<proteinExistence type="predicted"/>
<dbReference type="Pfam" id="PF00329">
    <property type="entry name" value="Complex1_30kDa"/>
    <property type="match status" value="1"/>
</dbReference>
<dbReference type="RefSeq" id="WP_123351473.1">
    <property type="nucleotide sequence ID" value="NZ_CP027432.2"/>
</dbReference>
<gene>
    <name evidence="2" type="ORF">C6V80_06975</name>
    <name evidence="3" type="ORF">EDC58_0028</name>
</gene>
<evidence type="ECO:0000313" key="3">
    <source>
        <dbReference type="EMBL" id="ROR40553.1"/>
    </source>
</evidence>
<reference evidence="2" key="3">
    <citation type="submission" date="2019-06" db="EMBL/GenBank/DDBJ databases">
        <title>A comparative analysis of the Nautiliaceae.</title>
        <authorList>
            <person name="Grosche A."/>
            <person name="Smedile F."/>
            <person name="Vetriani C."/>
        </authorList>
    </citation>
    <scope>NUCLEOTIDE SEQUENCE</scope>
    <source>
        <strain evidence="2">TB6</strain>
    </source>
</reference>
<dbReference type="EMBL" id="CP027432">
    <property type="protein sequence ID" value="QCI28713.1"/>
    <property type="molecule type" value="Genomic_DNA"/>
</dbReference>
<evidence type="ECO:0000313" key="4">
    <source>
        <dbReference type="Proteomes" id="UP000272781"/>
    </source>
</evidence>
<keyword evidence="5" id="KW-1185">Reference proteome</keyword>
<sequence>MMINPQMTIEEVTLEEIVDKIRDFYDENVWNYITVNATDLGDKLQIDWLFSKYKEKNVIHIFRVFCDYDAKIPSIVEVIPSAWLSEWELADLFGLDVENAATGVFIAPDGPKAPLRASTEFGKSRS</sequence>
<accession>A0AAJ4UY79</accession>
<dbReference type="SUPFAM" id="SSF143243">
    <property type="entry name" value="Nqo5-like"/>
    <property type="match status" value="1"/>
</dbReference>
<evidence type="ECO:0000313" key="5">
    <source>
        <dbReference type="Proteomes" id="UP000298805"/>
    </source>
</evidence>
<dbReference type="EMBL" id="RJVK01000001">
    <property type="protein sequence ID" value="ROR40553.1"/>
    <property type="molecule type" value="Genomic_DNA"/>
</dbReference>
<evidence type="ECO:0000313" key="2">
    <source>
        <dbReference type="EMBL" id="QCI28713.1"/>
    </source>
</evidence>
<dbReference type="AlphaFoldDB" id="A0AAJ4UY79"/>
<organism evidence="3 4">
    <name type="scientific">Caminibacter pacificus</name>
    <dbReference type="NCBI Taxonomy" id="1424653"/>
    <lineage>
        <taxon>Bacteria</taxon>
        <taxon>Pseudomonadati</taxon>
        <taxon>Campylobacterota</taxon>
        <taxon>Epsilonproteobacteria</taxon>
        <taxon>Nautiliales</taxon>
        <taxon>Nautiliaceae</taxon>
        <taxon>Caminibacter</taxon>
    </lineage>
</organism>
<protein>
    <submittedName>
        <fullName evidence="2">NADH-quinone oxidoreductase subunit C</fullName>
    </submittedName>
    <submittedName>
        <fullName evidence="3">Respiratory-subunit NADH dehydrogenase subunit</fullName>
    </submittedName>
</protein>